<accession>A0A7J6NWS9</accession>
<evidence type="ECO:0008006" key="4">
    <source>
        <dbReference type="Google" id="ProtNLM"/>
    </source>
</evidence>
<evidence type="ECO:0000313" key="2">
    <source>
        <dbReference type="EMBL" id="KAF4687521.1"/>
    </source>
</evidence>
<evidence type="ECO:0000313" key="3">
    <source>
        <dbReference type="Proteomes" id="UP000541610"/>
    </source>
</evidence>
<dbReference type="AlphaFoldDB" id="A0A7J6NWS9"/>
<protein>
    <recommendedName>
        <fullName evidence="4">Slowmo</fullName>
    </recommendedName>
</protein>
<gene>
    <name evidence="2" type="ORF">FOZ60_003843</name>
</gene>
<proteinExistence type="predicted"/>
<evidence type="ECO:0000256" key="1">
    <source>
        <dbReference type="SAM" id="SignalP"/>
    </source>
</evidence>
<dbReference type="Proteomes" id="UP000541610">
    <property type="component" value="Unassembled WGS sequence"/>
</dbReference>
<feature type="signal peptide" evidence="1">
    <location>
        <begin position="1"/>
        <end position="20"/>
    </location>
</feature>
<keyword evidence="1" id="KW-0732">Signal</keyword>
<comment type="caution">
    <text evidence="2">The sequence shown here is derived from an EMBL/GenBank/DDBJ whole genome shotgun (WGS) entry which is preliminary data.</text>
</comment>
<name>A0A7J6NWS9_PEROL</name>
<organism evidence="2 3">
    <name type="scientific">Perkinsus olseni</name>
    <name type="common">Perkinsus atlanticus</name>
    <dbReference type="NCBI Taxonomy" id="32597"/>
    <lineage>
        <taxon>Eukaryota</taxon>
        <taxon>Sar</taxon>
        <taxon>Alveolata</taxon>
        <taxon>Perkinsozoa</taxon>
        <taxon>Perkinsea</taxon>
        <taxon>Perkinsida</taxon>
        <taxon>Perkinsidae</taxon>
        <taxon>Perkinsus</taxon>
    </lineage>
</organism>
<reference evidence="2 3" key="1">
    <citation type="submission" date="2020-04" db="EMBL/GenBank/DDBJ databases">
        <title>Perkinsus olseni comparative genomics.</title>
        <authorList>
            <person name="Bogema D.R."/>
        </authorList>
    </citation>
    <scope>NUCLEOTIDE SEQUENCE [LARGE SCALE GENOMIC DNA]</scope>
    <source>
        <strain evidence="2">00978-12</strain>
    </source>
</reference>
<sequence length="240" mass="27738">MTFIWRKPMLMLLILPSLEAIRSSRQDDIDWKYDVSLDSLPGEEGEFCKLYWWYMAHDGRMRRELRFWTRLDTEQKAFTYMKAYADTWDPIESEHISRDGTTRKIPGHTAWTQMLSIKDDKDKLIVGAYAHHPAEEDNGRVPTISAGAVRTPQRRRVEAMLSKSGPYSPLGHLKGEALDSLIKRIDWERDGGNRTCQRIYDFISANGPDGYNSGGLNRLTEFVRDKARVVAELLEKKQGQ</sequence>
<dbReference type="EMBL" id="JABANP010000183">
    <property type="protein sequence ID" value="KAF4687521.1"/>
    <property type="molecule type" value="Genomic_DNA"/>
</dbReference>
<feature type="chain" id="PRO_5029531666" description="Slowmo" evidence="1">
    <location>
        <begin position="21"/>
        <end position="240"/>
    </location>
</feature>